<gene>
    <name evidence="2" type="ORF">PPSC2_27780</name>
</gene>
<dbReference type="KEGG" id="ppm:PPSC2_27780"/>
<keyword evidence="1" id="KW-1133">Transmembrane helix</keyword>
<accession>E3EKD0</accession>
<evidence type="ECO:0008006" key="4">
    <source>
        <dbReference type="Google" id="ProtNLM"/>
    </source>
</evidence>
<sequence>MEKAIIYSFESGRRLDFGEKKEPEKKRVRILWNRIILALVLITLLIYGTCSLVADLIDVVPKWINTQLQYSISQDIQNYQQVKVIIQSGDTAWKIQSKLTPNERDIRHPLYLAQSLNPGVQMGDLKAGQIIIFLKEKEIKALTANASH</sequence>
<evidence type="ECO:0000313" key="2">
    <source>
        <dbReference type="EMBL" id="ADO59457.1"/>
    </source>
</evidence>
<feature type="transmembrane region" description="Helical" evidence="1">
    <location>
        <begin position="35"/>
        <end position="57"/>
    </location>
</feature>
<geneLocation type="plasmid" evidence="2 3">
    <name>pSC2</name>
</geneLocation>
<reference evidence="2 3" key="1">
    <citation type="journal article" date="2011" name="J. Bacteriol.">
        <title>Complete genome sequence of Paenibacillus polymyxa SC2, a strain of plant growth-promoting Rhizobacterium with broad-spectrum antimicrobial activity.</title>
        <authorList>
            <person name="Ma M."/>
            <person name="Wang C."/>
            <person name="Ding Y."/>
            <person name="Li L."/>
            <person name="Shen D."/>
            <person name="Jiang X."/>
            <person name="Guan D."/>
            <person name="Cao F."/>
            <person name="Chen H."/>
            <person name="Feng R."/>
            <person name="Wang X."/>
            <person name="Ge Y."/>
            <person name="Yao L."/>
            <person name="Bing X."/>
            <person name="Yang X."/>
            <person name="Li J."/>
            <person name="Du B."/>
        </authorList>
    </citation>
    <scope>NUCLEOTIDE SEQUENCE [LARGE SCALE GENOMIC DNA]</scope>
    <source>
        <strain evidence="2 3">SC2</strain>
        <plasmid evidence="3">pSC2</plasmid>
    </source>
</reference>
<organism evidence="2 3">
    <name type="scientific">Paenibacillus polymyxa (strain SC2)</name>
    <name type="common">Bacillus polymyxa</name>
    <dbReference type="NCBI Taxonomy" id="886882"/>
    <lineage>
        <taxon>Bacteria</taxon>
        <taxon>Bacillati</taxon>
        <taxon>Bacillota</taxon>
        <taxon>Bacilli</taxon>
        <taxon>Bacillales</taxon>
        <taxon>Paenibacillaceae</taxon>
        <taxon>Paenibacillus</taxon>
    </lineage>
</organism>
<keyword evidence="1" id="KW-0812">Transmembrane</keyword>
<dbReference type="PATRIC" id="fig|886882.15.peg.5886"/>
<dbReference type="AlphaFoldDB" id="E3EKD0"/>
<evidence type="ECO:0000256" key="1">
    <source>
        <dbReference type="SAM" id="Phobius"/>
    </source>
</evidence>
<dbReference type="EMBL" id="CP002214">
    <property type="protein sequence ID" value="ADO59457.1"/>
    <property type="molecule type" value="Genomic_DNA"/>
</dbReference>
<evidence type="ECO:0000313" key="3">
    <source>
        <dbReference type="Proteomes" id="UP000006868"/>
    </source>
</evidence>
<proteinExistence type="predicted"/>
<keyword evidence="1" id="KW-0472">Membrane</keyword>
<dbReference type="Proteomes" id="UP000006868">
    <property type="component" value="Plasmid pSC2"/>
</dbReference>
<name>E3EKD0_PAEPS</name>
<protein>
    <recommendedName>
        <fullName evidence="4">LysM domain-containing protein</fullName>
    </recommendedName>
</protein>
<keyword evidence="2" id="KW-0614">Plasmid</keyword>
<dbReference type="OrthoDB" id="1630889at2"/>
<dbReference type="HOGENOM" id="CLU_1757035_0_0_9"/>
<dbReference type="RefSeq" id="WP_013385871.1">
    <property type="nucleotide sequence ID" value="NC_014628.2"/>
</dbReference>